<name>A0AAN7HFQ4_9PEZI</name>
<reference evidence="2" key="1">
    <citation type="journal article" date="2023" name="Mol. Phylogenet. Evol.">
        <title>Genome-scale phylogeny and comparative genomics of the fungal order Sordariales.</title>
        <authorList>
            <person name="Hensen N."/>
            <person name="Bonometti L."/>
            <person name="Westerberg I."/>
            <person name="Brannstrom I.O."/>
            <person name="Guillou S."/>
            <person name="Cros-Aarteil S."/>
            <person name="Calhoun S."/>
            <person name="Haridas S."/>
            <person name="Kuo A."/>
            <person name="Mondo S."/>
            <person name="Pangilinan J."/>
            <person name="Riley R."/>
            <person name="LaButti K."/>
            <person name="Andreopoulos B."/>
            <person name="Lipzen A."/>
            <person name="Chen C."/>
            <person name="Yan M."/>
            <person name="Daum C."/>
            <person name="Ng V."/>
            <person name="Clum A."/>
            <person name="Steindorff A."/>
            <person name="Ohm R.A."/>
            <person name="Martin F."/>
            <person name="Silar P."/>
            <person name="Natvig D.O."/>
            <person name="Lalanne C."/>
            <person name="Gautier V."/>
            <person name="Ament-Velasquez S.L."/>
            <person name="Kruys A."/>
            <person name="Hutchinson M.I."/>
            <person name="Powell A.J."/>
            <person name="Barry K."/>
            <person name="Miller A.N."/>
            <person name="Grigoriev I.V."/>
            <person name="Debuchy R."/>
            <person name="Gladieux P."/>
            <person name="Hiltunen Thoren M."/>
            <person name="Johannesson H."/>
        </authorList>
    </citation>
    <scope>NUCLEOTIDE SEQUENCE</scope>
    <source>
        <strain evidence="2">CBS 532.94</strain>
    </source>
</reference>
<feature type="compositionally biased region" description="Low complexity" evidence="1">
    <location>
        <begin position="289"/>
        <end position="303"/>
    </location>
</feature>
<dbReference type="Proteomes" id="UP001303760">
    <property type="component" value="Unassembled WGS sequence"/>
</dbReference>
<feature type="compositionally biased region" description="Low complexity" evidence="1">
    <location>
        <begin position="223"/>
        <end position="235"/>
    </location>
</feature>
<organism evidence="2 3">
    <name type="scientific">Achaetomium macrosporum</name>
    <dbReference type="NCBI Taxonomy" id="79813"/>
    <lineage>
        <taxon>Eukaryota</taxon>
        <taxon>Fungi</taxon>
        <taxon>Dikarya</taxon>
        <taxon>Ascomycota</taxon>
        <taxon>Pezizomycotina</taxon>
        <taxon>Sordariomycetes</taxon>
        <taxon>Sordariomycetidae</taxon>
        <taxon>Sordariales</taxon>
        <taxon>Chaetomiaceae</taxon>
        <taxon>Achaetomium</taxon>
    </lineage>
</organism>
<comment type="caution">
    <text evidence="2">The sequence shown here is derived from an EMBL/GenBank/DDBJ whole genome shotgun (WGS) entry which is preliminary data.</text>
</comment>
<dbReference type="EMBL" id="MU860091">
    <property type="protein sequence ID" value="KAK4238564.1"/>
    <property type="molecule type" value="Genomic_DNA"/>
</dbReference>
<reference evidence="2" key="2">
    <citation type="submission" date="2023-05" db="EMBL/GenBank/DDBJ databases">
        <authorList>
            <consortium name="Lawrence Berkeley National Laboratory"/>
            <person name="Steindorff A."/>
            <person name="Hensen N."/>
            <person name="Bonometti L."/>
            <person name="Westerberg I."/>
            <person name="Brannstrom I.O."/>
            <person name="Guillou S."/>
            <person name="Cros-Aarteil S."/>
            <person name="Calhoun S."/>
            <person name="Haridas S."/>
            <person name="Kuo A."/>
            <person name="Mondo S."/>
            <person name="Pangilinan J."/>
            <person name="Riley R."/>
            <person name="Labutti K."/>
            <person name="Andreopoulos B."/>
            <person name="Lipzen A."/>
            <person name="Chen C."/>
            <person name="Yanf M."/>
            <person name="Daum C."/>
            <person name="Ng V."/>
            <person name="Clum A."/>
            <person name="Ohm R."/>
            <person name="Martin F."/>
            <person name="Silar P."/>
            <person name="Natvig D."/>
            <person name="Lalanne C."/>
            <person name="Gautier V."/>
            <person name="Ament-Velasquez S.L."/>
            <person name="Kruys A."/>
            <person name="Hutchinson M.I."/>
            <person name="Powell A.J."/>
            <person name="Barry K."/>
            <person name="Miller A.N."/>
            <person name="Grigoriev I.V."/>
            <person name="Debuchy R."/>
            <person name="Gladieux P."/>
            <person name="Thoren M.H."/>
            <person name="Johannesson H."/>
        </authorList>
    </citation>
    <scope>NUCLEOTIDE SEQUENCE</scope>
    <source>
        <strain evidence="2">CBS 532.94</strain>
    </source>
</reference>
<accession>A0AAN7HFQ4</accession>
<feature type="region of interest" description="Disordered" evidence="1">
    <location>
        <begin position="281"/>
        <end position="304"/>
    </location>
</feature>
<sequence length="747" mass="82348">MENRSSESGAAFLVRGYNASLWDTSFGPFSLESLTPRELDSEVNVAPNSSADLAASTPTCASQAIRASRSSIRPGIGPIFNAFTGADVTCRVPPAPRADVTVSSSTLSSIAREYTAAQYQRISSPAQHQCVGHLICPVNTADAENLGLSPVTQNPHFSCPPLPLLETRVDSGCLPPQSIPYGTLFLTQPATLSHWTSPILCPNSIDDGHFHLSARDLTTTVDAIGADGDSGSGSSPVPCNPSSWPTTHDSPLSNSAVSQNTVNDGHGRTVSTVSTHVAVQVATAPDPLSSTSKRPRTSSPMTTFPIVHYKPSGCTVTKSPRKRPAFEEVVPPAMSSKALRQVLLQDEHGNVKGAMMTFGNRIKTRAVFSEEKRQRTTQARREGVCQRCKHAKRQCDLAQQQSLYISCSHCARTRIYKNAARFPCFRAGLVDVLFFRSGPASNEPFFTRRNTVYALGDLSKPDAPARTLKLTQHIGSHQLMVYASEFDPLPGDVICYKWRDRGQLRELKIPPFCLTNIRQVQVNLFQYIASTKWAYLKSLENEDELTWMTVSAAMSYVKTRPDSLVADALDLWAISRIIEIPWEMCGSDTLGVSPVRDPTSPHYRKILIPPMMDTQLDQIAIQLILNPLRDRVVRKFEQLITPAKPEAWWEIYLSAFILLNHIERLAKHSVEHARTHTMPSKFSNIPFLEGAFHTAKSILARFHFVCNGSAPLRLDWTSPKVASMARLEPDQVEFLQRTQAMIAARGS</sequence>
<protein>
    <recommendedName>
        <fullName evidence="4">Zn(2)-C6 fungal-type domain-containing protein</fullName>
    </recommendedName>
</protein>
<dbReference type="PANTHER" id="PTHR35392:SF3">
    <property type="entry name" value="ZN(2)-C6 FUNGAL-TYPE DOMAIN-CONTAINING PROTEIN"/>
    <property type="match status" value="1"/>
</dbReference>
<dbReference type="AlphaFoldDB" id="A0AAN7HFQ4"/>
<dbReference type="InterPro" id="IPR052973">
    <property type="entry name" value="Fungal_sec-metab_reg_TF"/>
</dbReference>
<gene>
    <name evidence="2" type="ORF">C8A03DRAFT_15005</name>
</gene>
<evidence type="ECO:0000313" key="2">
    <source>
        <dbReference type="EMBL" id="KAK4238564.1"/>
    </source>
</evidence>
<evidence type="ECO:0000256" key="1">
    <source>
        <dbReference type="SAM" id="MobiDB-lite"/>
    </source>
</evidence>
<feature type="compositionally biased region" description="Polar residues" evidence="1">
    <location>
        <begin position="240"/>
        <end position="268"/>
    </location>
</feature>
<feature type="region of interest" description="Disordered" evidence="1">
    <location>
        <begin position="223"/>
        <end position="268"/>
    </location>
</feature>
<keyword evidence="3" id="KW-1185">Reference proteome</keyword>
<evidence type="ECO:0008006" key="4">
    <source>
        <dbReference type="Google" id="ProtNLM"/>
    </source>
</evidence>
<proteinExistence type="predicted"/>
<feature type="non-terminal residue" evidence="2">
    <location>
        <position position="747"/>
    </location>
</feature>
<evidence type="ECO:0000313" key="3">
    <source>
        <dbReference type="Proteomes" id="UP001303760"/>
    </source>
</evidence>
<dbReference type="PANTHER" id="PTHR35392">
    <property type="entry name" value="ZN(II)2CYS6 TRANSCRIPTION FACTOR (EUROFUNG)-RELATED-RELATED"/>
    <property type="match status" value="1"/>
</dbReference>